<evidence type="ECO:0000313" key="2">
    <source>
        <dbReference type="EMBL" id="CAB4668988.1"/>
    </source>
</evidence>
<gene>
    <name evidence="1" type="ORF">UFOPK1908_00986</name>
    <name evidence="2" type="ORF">UFOPK2282_00971</name>
</gene>
<name>A0A6J6M7K8_9ZZZZ</name>
<protein>
    <submittedName>
        <fullName evidence="2">Unannotated protein</fullName>
    </submittedName>
</protein>
<organism evidence="2">
    <name type="scientific">freshwater metagenome</name>
    <dbReference type="NCBI Taxonomy" id="449393"/>
    <lineage>
        <taxon>unclassified sequences</taxon>
        <taxon>metagenomes</taxon>
        <taxon>ecological metagenomes</taxon>
    </lineage>
</organism>
<sequence length="295" mass="34311">MVKRATYDHSVEEQEWRNRQDAHAARVEPWVRPRLERKFVGEKHPVDDFLFDYYPYSIGKLQAWHPGFGVILEGNAEEFLLNKDYIHTDVGVTLNPEGIVKRKPRVDLAITILHNTTTKPPLFHCLGMHEWAMVYNIKPNEVRHESYALRLSPKEIADLVDEVGLRCTHFDAFRFFTQDSIPLNVITPTRASQPENEQPGCVHATMDLYKYAMWANPYLPSEFVADCFSLARTARTLDMQASPYDLRELGYEPILMETHEGRTEYIKRQQELHLRGAQLRLKLLSQLRDLSTSVM</sequence>
<accession>A0A6J6M7K8</accession>
<reference evidence="2" key="1">
    <citation type="submission" date="2020-05" db="EMBL/GenBank/DDBJ databases">
        <authorList>
            <person name="Chiriac C."/>
            <person name="Salcher M."/>
            <person name="Ghai R."/>
            <person name="Kavagutti S V."/>
        </authorList>
    </citation>
    <scope>NUCLEOTIDE SEQUENCE</scope>
</reference>
<dbReference type="EMBL" id="CAEZVB010000045">
    <property type="protein sequence ID" value="CAB4623287.1"/>
    <property type="molecule type" value="Genomic_DNA"/>
</dbReference>
<proteinExistence type="predicted"/>
<evidence type="ECO:0000313" key="1">
    <source>
        <dbReference type="EMBL" id="CAB4623287.1"/>
    </source>
</evidence>
<dbReference type="EMBL" id="CAEZWR010000111">
    <property type="protein sequence ID" value="CAB4668988.1"/>
    <property type="molecule type" value="Genomic_DNA"/>
</dbReference>
<dbReference type="AlphaFoldDB" id="A0A6J6M7K8"/>